<keyword evidence="1" id="KW-0472">Membrane</keyword>
<evidence type="ECO:0000313" key="3">
    <source>
        <dbReference type="Proteomes" id="UP000009229"/>
    </source>
</evidence>
<name>A0AAU8PR20_DESK7</name>
<protein>
    <submittedName>
        <fullName evidence="2">Uncharacterized protein</fullName>
    </submittedName>
</protein>
<keyword evidence="3" id="KW-1185">Reference proteome</keyword>
<reference evidence="3" key="1">
    <citation type="submission" date="2011-05" db="EMBL/GenBank/DDBJ databases">
        <title>Complete sequence of Desulfotomaculum kuznetsovii DSM 6115.</title>
        <authorList>
            <person name="Lucas S."/>
            <person name="Han J."/>
            <person name="Lapidus A."/>
            <person name="Cheng J.-F."/>
            <person name="Goodwin L."/>
            <person name="Pitluck S."/>
            <person name="Peters L."/>
            <person name="Mikhailova N."/>
            <person name="Lu M."/>
            <person name="Saunders E."/>
            <person name="Han C."/>
            <person name="Tapia R."/>
            <person name="Land M."/>
            <person name="Hauser L."/>
            <person name="Kyrpides N."/>
            <person name="Ivanova N."/>
            <person name="Pagani I."/>
            <person name="Nazina T."/>
            <person name="Ivanova A."/>
            <person name="Parshina S."/>
            <person name="Kuever J."/>
            <person name="Muyzer G."/>
            <person name="Plugge C."/>
            <person name="Stams A."/>
            <person name="Woyke T."/>
        </authorList>
    </citation>
    <scope>NUCLEOTIDE SEQUENCE [LARGE SCALE GENOMIC DNA]</scope>
    <source>
        <strain evidence="3">DSM 6115 / VKM B-1805 / 17</strain>
    </source>
</reference>
<accession>A0AAU8PR20</accession>
<dbReference type="AlphaFoldDB" id="A0AAU8PR20"/>
<proteinExistence type="predicted"/>
<gene>
    <name evidence="2" type="ordered locus">Desku_0378</name>
</gene>
<keyword evidence="1" id="KW-1133">Transmembrane helix</keyword>
<feature type="transmembrane region" description="Helical" evidence="1">
    <location>
        <begin position="20"/>
        <end position="46"/>
    </location>
</feature>
<keyword evidence="1" id="KW-0812">Transmembrane</keyword>
<organism evidence="2 3">
    <name type="scientific">Desulfofundulus kuznetsovii (strain DSM 6115 / VKM B-1805 / 17)</name>
    <name type="common">Desulfotomaculum kuznetsovii</name>
    <dbReference type="NCBI Taxonomy" id="760568"/>
    <lineage>
        <taxon>Bacteria</taxon>
        <taxon>Bacillati</taxon>
        <taxon>Bacillota</taxon>
        <taxon>Clostridia</taxon>
        <taxon>Eubacteriales</taxon>
        <taxon>Peptococcaceae</taxon>
        <taxon>Desulfofundulus</taxon>
    </lineage>
</organism>
<dbReference type="EMBL" id="CP002770">
    <property type="protein sequence ID" value="AEG14006.1"/>
    <property type="molecule type" value="Genomic_DNA"/>
</dbReference>
<dbReference type="Proteomes" id="UP000009229">
    <property type="component" value="Chromosome"/>
</dbReference>
<sequence length="66" mass="7171">MIGEYFTWAAGLAKTSPFTYAVVNVGTMVVLGVAIGLIADGIFRLLRVDLGSYKKEFEDESAVIKQ</sequence>
<dbReference type="KEGG" id="dku:Desku_0378"/>
<evidence type="ECO:0000313" key="2">
    <source>
        <dbReference type="EMBL" id="AEG14006.1"/>
    </source>
</evidence>
<evidence type="ECO:0000256" key="1">
    <source>
        <dbReference type="SAM" id="Phobius"/>
    </source>
</evidence>
<dbReference type="RefSeq" id="WP_013821521.1">
    <property type="nucleotide sequence ID" value="NC_015573.1"/>
</dbReference>